<evidence type="ECO:0000313" key="1">
    <source>
        <dbReference type="EMBL" id="MED6125612.1"/>
    </source>
</evidence>
<accession>A0ABU6RNK3</accession>
<evidence type="ECO:0000313" key="2">
    <source>
        <dbReference type="Proteomes" id="UP001341840"/>
    </source>
</evidence>
<gene>
    <name evidence="1" type="ORF">PIB30_070295</name>
</gene>
<proteinExistence type="predicted"/>
<name>A0ABU6RNK3_9FABA</name>
<protein>
    <submittedName>
        <fullName evidence="1">Uncharacterized protein</fullName>
    </submittedName>
</protein>
<comment type="caution">
    <text evidence="1">The sequence shown here is derived from an EMBL/GenBank/DDBJ whole genome shotgun (WGS) entry which is preliminary data.</text>
</comment>
<sequence length="65" mass="7815">MTDVIKSTYDTPWLSYEKVPIEVKNGWFEKLKTFDYRMGPRLQQMLRDVRLGMEETTQWMSPALK</sequence>
<dbReference type="Proteomes" id="UP001341840">
    <property type="component" value="Unassembled WGS sequence"/>
</dbReference>
<dbReference type="EMBL" id="JASCZI010030997">
    <property type="protein sequence ID" value="MED6125612.1"/>
    <property type="molecule type" value="Genomic_DNA"/>
</dbReference>
<organism evidence="1 2">
    <name type="scientific">Stylosanthes scabra</name>
    <dbReference type="NCBI Taxonomy" id="79078"/>
    <lineage>
        <taxon>Eukaryota</taxon>
        <taxon>Viridiplantae</taxon>
        <taxon>Streptophyta</taxon>
        <taxon>Embryophyta</taxon>
        <taxon>Tracheophyta</taxon>
        <taxon>Spermatophyta</taxon>
        <taxon>Magnoliopsida</taxon>
        <taxon>eudicotyledons</taxon>
        <taxon>Gunneridae</taxon>
        <taxon>Pentapetalae</taxon>
        <taxon>rosids</taxon>
        <taxon>fabids</taxon>
        <taxon>Fabales</taxon>
        <taxon>Fabaceae</taxon>
        <taxon>Papilionoideae</taxon>
        <taxon>50 kb inversion clade</taxon>
        <taxon>dalbergioids sensu lato</taxon>
        <taxon>Dalbergieae</taxon>
        <taxon>Pterocarpus clade</taxon>
        <taxon>Stylosanthes</taxon>
    </lineage>
</organism>
<reference evidence="1 2" key="1">
    <citation type="journal article" date="2023" name="Plants (Basel)">
        <title>Bridging the Gap: Combining Genomics and Transcriptomics Approaches to Understand Stylosanthes scabra, an Orphan Legume from the Brazilian Caatinga.</title>
        <authorList>
            <person name="Ferreira-Neto J.R.C."/>
            <person name="da Silva M.D."/>
            <person name="Binneck E."/>
            <person name="de Melo N.F."/>
            <person name="da Silva R.H."/>
            <person name="de Melo A.L.T.M."/>
            <person name="Pandolfi V."/>
            <person name="Bustamante F.O."/>
            <person name="Brasileiro-Vidal A.C."/>
            <person name="Benko-Iseppon A.M."/>
        </authorList>
    </citation>
    <scope>NUCLEOTIDE SEQUENCE [LARGE SCALE GENOMIC DNA]</scope>
    <source>
        <tissue evidence="1">Leaves</tissue>
    </source>
</reference>
<keyword evidence="2" id="KW-1185">Reference proteome</keyword>